<sequence>MPLNRRHNPRRRFARVCNSALAVVLLASATLPARAGSCRAGTAASTGSQAGYNTAKQAADSWAQREQQTTDSLSECLGDISTTIVMPTFPNLSQILNQIEQKVCSAAQSEIDDYIPDTIDPWSDMDINTDVSLNSSRAVTLSAPVPAVPQATQATEPASTTDTASPLFNYN</sequence>
<accession>A0A3T0CID5</accession>
<dbReference type="PROSITE" id="PS51318">
    <property type="entry name" value="TAT"/>
    <property type="match status" value="1"/>
</dbReference>
<dbReference type="InterPro" id="IPR006311">
    <property type="entry name" value="TAT_signal"/>
</dbReference>
<evidence type="ECO:0000256" key="2">
    <source>
        <dbReference type="SAM" id="SignalP"/>
    </source>
</evidence>
<organism evidence="3">
    <name type="scientific">Salmonella enterica subsp. enterica serovar Karamoja</name>
    <dbReference type="NCBI Taxonomy" id="2500153"/>
    <lineage>
        <taxon>Bacteria</taxon>
        <taxon>Pseudomonadati</taxon>
        <taxon>Pseudomonadota</taxon>
        <taxon>Gammaproteobacteria</taxon>
        <taxon>Enterobacterales</taxon>
        <taxon>Enterobacteriaceae</taxon>
        <taxon>Salmonella</taxon>
    </lineage>
</organism>
<keyword evidence="3" id="KW-0614">Plasmid</keyword>
<feature type="region of interest" description="Disordered" evidence="1">
    <location>
        <begin position="148"/>
        <end position="171"/>
    </location>
</feature>
<proteinExistence type="predicted"/>
<feature type="signal peptide" evidence="2">
    <location>
        <begin position="1"/>
        <end position="35"/>
    </location>
</feature>
<dbReference type="AlphaFoldDB" id="A0A3T0CID5"/>
<reference evidence="3" key="1">
    <citation type="submission" date="2018-12" db="EMBL/GenBank/DDBJ databases">
        <title>Complete genome sequences of twenty non-typhoidal Salmonella isolates from Rwanda.</title>
        <authorList>
            <person name="Byukusenge M."/>
            <person name="Li L."/>
            <person name="Subhashinie K."/>
            <person name="Nzayirambaho M."/>
            <person name="Kuchipudi S.V."/>
            <person name="Jayarao B.M."/>
        </authorList>
    </citation>
    <scope>NUCLEOTIDE SEQUENCE</scope>
    <source>
        <strain evidence="3">RSE40</strain>
        <plasmid evidence="3">pRSE40</plasmid>
    </source>
</reference>
<keyword evidence="2" id="KW-0732">Signal</keyword>
<evidence type="ECO:0008006" key="4">
    <source>
        <dbReference type="Google" id="ProtNLM"/>
    </source>
</evidence>
<gene>
    <name evidence="3" type="ORF">EL007_24215</name>
</gene>
<evidence type="ECO:0000313" key="3">
    <source>
        <dbReference type="EMBL" id="AZT44368.1"/>
    </source>
</evidence>
<protein>
    <recommendedName>
        <fullName evidence="4">Conjugal transfer protein TraL</fullName>
    </recommendedName>
</protein>
<geneLocation type="plasmid" evidence="3">
    <name>pRSE40</name>
</geneLocation>
<dbReference type="EMBL" id="CP034699">
    <property type="protein sequence ID" value="AZT44368.1"/>
    <property type="molecule type" value="Genomic_DNA"/>
</dbReference>
<feature type="chain" id="PRO_5019331809" description="Conjugal transfer protein TraL" evidence="2">
    <location>
        <begin position="36"/>
        <end position="171"/>
    </location>
</feature>
<evidence type="ECO:0000256" key="1">
    <source>
        <dbReference type="SAM" id="MobiDB-lite"/>
    </source>
</evidence>
<dbReference type="RefSeq" id="WP_168445609.1">
    <property type="nucleotide sequence ID" value="NZ_CP034699.1"/>
</dbReference>
<feature type="compositionally biased region" description="Polar residues" evidence="1">
    <location>
        <begin position="156"/>
        <end position="171"/>
    </location>
</feature>
<name>A0A3T0CID5_SALET</name>